<keyword evidence="2" id="KW-1185">Reference proteome</keyword>
<evidence type="ECO:0000313" key="1">
    <source>
        <dbReference type="EMBL" id="MBV2145103.1"/>
    </source>
</evidence>
<comment type="caution">
    <text evidence="1">The sequence shown here is derived from an EMBL/GenBank/DDBJ whole genome shotgun (WGS) entry which is preliminary data.</text>
</comment>
<accession>A0A949PPX5</accession>
<dbReference type="RefSeq" id="WP_217679150.1">
    <property type="nucleotide sequence ID" value="NZ_JAHRVA010000013.1"/>
</dbReference>
<evidence type="ECO:0000313" key="2">
    <source>
        <dbReference type="Proteomes" id="UP000752297"/>
    </source>
</evidence>
<dbReference type="EMBL" id="JAHRVA010000013">
    <property type="protein sequence ID" value="MBV2145103.1"/>
    <property type="molecule type" value="Genomic_DNA"/>
</dbReference>
<sequence>MNQTEIEDLRADCRLAAKFWGRTFGAMGAIVFREKGEDAIKRLWGLMLHQHQQGFYQQGLLKLGISPDEPPAVAAGKYHWYTNLIGGLTMEYVEETPKKVWIRYTAPMWTYPGTSMLAMPASLRRTIFSIWHPANGRMMGNKRLGWVATKFVMEGDPYDEGYFYEYDHDLAPGEELRFEQAAHTPEFDPASAPRLDETLWPEPRMLKARRNWSREYVATTLDCLLQMYGPHTTNYLWEQTMRGMAVQYAHEFKRDAGIEGKDAAAIAAFFARLLKAQNQNFELQRLSDHRFAITLGSFLPFAADAPEGLRHASFAFQTVAAWTLNGRVSVTRQPSPDALNPTGETWEIANADRWLY</sequence>
<gene>
    <name evidence="1" type="ORF">KUG47_16545</name>
</gene>
<name>A0A949PPX5_9HYPH</name>
<reference evidence="1 2" key="1">
    <citation type="submission" date="2021-06" db="EMBL/GenBank/DDBJ databases">
        <title>Falsochrobactrum tianjin sp.nov., a new petroleum-degrading bacteria isolated from oily soils.</title>
        <authorList>
            <person name="Chen G."/>
            <person name="Chen H."/>
            <person name="Tian J."/>
            <person name="Qing J."/>
            <person name="Zhong L."/>
            <person name="Ma W."/>
            <person name="Song Y."/>
            <person name="Cui X."/>
            <person name="Yan B."/>
        </authorList>
    </citation>
    <scope>NUCLEOTIDE SEQUENCE [LARGE SCALE GENOMIC DNA]</scope>
    <source>
        <strain evidence="1 2">TDYN1</strain>
    </source>
</reference>
<proteinExistence type="predicted"/>
<organism evidence="1 2">
    <name type="scientific">Falsochrobactrum tianjinense</name>
    <dbReference type="NCBI Taxonomy" id="2706015"/>
    <lineage>
        <taxon>Bacteria</taxon>
        <taxon>Pseudomonadati</taxon>
        <taxon>Pseudomonadota</taxon>
        <taxon>Alphaproteobacteria</taxon>
        <taxon>Hyphomicrobiales</taxon>
        <taxon>Brucellaceae</taxon>
        <taxon>Falsochrobactrum</taxon>
    </lineage>
</organism>
<dbReference type="Proteomes" id="UP000752297">
    <property type="component" value="Unassembled WGS sequence"/>
</dbReference>
<protein>
    <submittedName>
        <fullName evidence="1">Uncharacterized protein</fullName>
    </submittedName>
</protein>
<dbReference type="AlphaFoldDB" id="A0A949PPX5"/>